<proteinExistence type="inferred from homology"/>
<gene>
    <name evidence="6" type="ORF">Adt_05150</name>
</gene>
<feature type="domain" description="NPH3" evidence="5">
    <location>
        <begin position="174"/>
        <end position="226"/>
    </location>
</feature>
<protein>
    <submittedName>
        <fullName evidence="6">BTB/POZ domain-containing protein</fullName>
    </submittedName>
</protein>
<evidence type="ECO:0000256" key="3">
    <source>
        <dbReference type="SAM" id="Coils"/>
    </source>
</evidence>
<comment type="similarity">
    <text evidence="2">Belongs to the NPH3 family.</text>
</comment>
<evidence type="ECO:0000256" key="1">
    <source>
        <dbReference type="ARBA" id="ARBA00022786"/>
    </source>
</evidence>
<evidence type="ECO:0000256" key="2">
    <source>
        <dbReference type="PROSITE-ProRule" id="PRU00982"/>
    </source>
</evidence>
<keyword evidence="3" id="KW-0175">Coiled coil</keyword>
<feature type="compositionally biased region" description="Basic residues" evidence="4">
    <location>
        <begin position="338"/>
        <end position="351"/>
    </location>
</feature>
<evidence type="ECO:0000313" key="6">
    <source>
        <dbReference type="EMBL" id="KAL2531799.1"/>
    </source>
</evidence>
<dbReference type="AlphaFoldDB" id="A0ABD1V3B7"/>
<dbReference type="PANTHER" id="PTHR32370">
    <property type="entry name" value="OS12G0117600 PROTEIN"/>
    <property type="match status" value="1"/>
</dbReference>
<dbReference type="EMBL" id="JBFOLK010000002">
    <property type="protein sequence ID" value="KAL2531799.1"/>
    <property type="molecule type" value="Genomic_DNA"/>
</dbReference>
<feature type="region of interest" description="Disordered" evidence="4">
    <location>
        <begin position="330"/>
        <end position="351"/>
    </location>
</feature>
<evidence type="ECO:0000259" key="5">
    <source>
        <dbReference type="PROSITE" id="PS51649"/>
    </source>
</evidence>
<keyword evidence="1" id="KW-0833">Ubl conjugation pathway</keyword>
<evidence type="ECO:0000313" key="7">
    <source>
        <dbReference type="Proteomes" id="UP001604336"/>
    </source>
</evidence>
<reference evidence="7" key="1">
    <citation type="submission" date="2024-07" db="EMBL/GenBank/DDBJ databases">
        <title>Two chromosome-level genome assemblies of Korean endemic species Abeliophyllum distichum and Forsythia ovata (Oleaceae).</title>
        <authorList>
            <person name="Jang H."/>
        </authorList>
    </citation>
    <scope>NUCLEOTIDE SEQUENCE [LARGE SCALE GENOMIC DNA]</scope>
</reference>
<feature type="domain" description="NPH3" evidence="5">
    <location>
        <begin position="92"/>
        <end position="173"/>
    </location>
</feature>
<accession>A0ABD1V3B7</accession>
<name>A0ABD1V3B7_9LAMI</name>
<dbReference type="InterPro" id="IPR027356">
    <property type="entry name" value="NPH3_dom"/>
</dbReference>
<dbReference type="Proteomes" id="UP001604336">
    <property type="component" value="Unassembled WGS sequence"/>
</dbReference>
<comment type="caution">
    <text evidence="6">The sequence shown here is derived from an EMBL/GenBank/DDBJ whole genome shotgun (WGS) entry which is preliminary data.</text>
</comment>
<organism evidence="6 7">
    <name type="scientific">Abeliophyllum distichum</name>
    <dbReference type="NCBI Taxonomy" id="126358"/>
    <lineage>
        <taxon>Eukaryota</taxon>
        <taxon>Viridiplantae</taxon>
        <taxon>Streptophyta</taxon>
        <taxon>Embryophyta</taxon>
        <taxon>Tracheophyta</taxon>
        <taxon>Spermatophyta</taxon>
        <taxon>Magnoliopsida</taxon>
        <taxon>eudicotyledons</taxon>
        <taxon>Gunneridae</taxon>
        <taxon>Pentapetalae</taxon>
        <taxon>asterids</taxon>
        <taxon>lamiids</taxon>
        <taxon>Lamiales</taxon>
        <taxon>Oleaceae</taxon>
        <taxon>Forsythieae</taxon>
        <taxon>Abeliophyllum</taxon>
    </lineage>
</organism>
<dbReference type="PROSITE" id="PS51649">
    <property type="entry name" value="NPH3"/>
    <property type="match status" value="2"/>
</dbReference>
<keyword evidence="7" id="KW-1185">Reference proteome</keyword>
<evidence type="ECO:0000256" key="4">
    <source>
        <dbReference type="SAM" id="MobiDB-lite"/>
    </source>
</evidence>
<sequence length="351" mass="39275">MTEDYAVGNLVSRTEAYVNEVALKSLSGAVAVLHSSENLLPIAEEVKLVSRCIDTIAFVACKDSEFCTPRRAEGGTNNLISSTAPNANPLVDWWAEDLTVLRIDFFQRVLIAMTARGYKQYALGPLLMLYAQKSLRGLEIFGRGRKQIEPRQEHEKRVVLETIVSLLPRGKNSMSAHPALSDMERKKVCSVMDCQKLSREACAHAAQNDRLPVQTVVQVLYYEQERLREVKDSSRLSDAPALPAKVYQNTIDIHPVSDELSILRRENQDLKLELVKMKMRLKEMEKSAAKPAVNSPFGITHPSSAKPPLPRKSLISSVSKTLGKFLRADAIMPQNTKGRNKPSKNWRHSIS</sequence>
<feature type="coiled-coil region" evidence="3">
    <location>
        <begin position="260"/>
        <end position="287"/>
    </location>
</feature>
<feature type="region of interest" description="Disordered" evidence="4">
    <location>
        <begin position="292"/>
        <end position="312"/>
    </location>
</feature>
<dbReference type="Pfam" id="PF03000">
    <property type="entry name" value="NPH3"/>
    <property type="match status" value="1"/>
</dbReference>
<dbReference type="InterPro" id="IPR043454">
    <property type="entry name" value="NPH3/RPT2-like"/>
</dbReference>